<dbReference type="VEuPathDB" id="FungiDB:AMAG_02327"/>
<feature type="transmembrane region" description="Helical" evidence="7">
    <location>
        <begin position="559"/>
        <end position="581"/>
    </location>
</feature>
<evidence type="ECO:0000256" key="1">
    <source>
        <dbReference type="ARBA" id="ARBA00004141"/>
    </source>
</evidence>
<evidence type="ECO:0000313" key="9">
    <source>
        <dbReference type="EMBL" id="KNE56526.1"/>
    </source>
</evidence>
<keyword evidence="5 7" id="KW-1133">Transmembrane helix</keyword>
<proteinExistence type="inferred from homology"/>
<name>A0A0L0S2A9_ALLM3</name>
<evidence type="ECO:0000256" key="2">
    <source>
        <dbReference type="ARBA" id="ARBA00005227"/>
    </source>
</evidence>
<dbReference type="OMA" id="DAPCRVN"/>
<evidence type="ECO:0000256" key="7">
    <source>
        <dbReference type="RuleBase" id="RU363079"/>
    </source>
</evidence>
<dbReference type="SUPFAM" id="SSF103473">
    <property type="entry name" value="MFS general substrate transporter"/>
    <property type="match status" value="1"/>
</dbReference>
<dbReference type="InterPro" id="IPR004240">
    <property type="entry name" value="EMP70"/>
</dbReference>
<keyword evidence="10" id="KW-1185">Reference proteome</keyword>
<dbReference type="AlphaFoldDB" id="A0A0L0S2A9"/>
<reference evidence="9 10" key="1">
    <citation type="submission" date="2009-11" db="EMBL/GenBank/DDBJ databases">
        <title>Annotation of Allomyces macrogynus ATCC 38327.</title>
        <authorList>
            <consortium name="The Broad Institute Genome Sequencing Platform"/>
            <person name="Russ C."/>
            <person name="Cuomo C."/>
            <person name="Burger G."/>
            <person name="Gray M.W."/>
            <person name="Holland P.W.H."/>
            <person name="King N."/>
            <person name="Lang F.B.F."/>
            <person name="Roger A.J."/>
            <person name="Ruiz-Trillo I."/>
            <person name="Young S.K."/>
            <person name="Zeng Q."/>
            <person name="Gargeya S."/>
            <person name="Fitzgerald M."/>
            <person name="Haas B."/>
            <person name="Abouelleil A."/>
            <person name="Alvarado L."/>
            <person name="Arachchi H.M."/>
            <person name="Berlin A."/>
            <person name="Chapman S.B."/>
            <person name="Gearin G."/>
            <person name="Goldberg J."/>
            <person name="Griggs A."/>
            <person name="Gujja S."/>
            <person name="Hansen M."/>
            <person name="Heiman D."/>
            <person name="Howarth C."/>
            <person name="Larimer J."/>
            <person name="Lui A."/>
            <person name="MacDonald P.J.P."/>
            <person name="McCowen C."/>
            <person name="Montmayeur A."/>
            <person name="Murphy C."/>
            <person name="Neiman D."/>
            <person name="Pearson M."/>
            <person name="Priest M."/>
            <person name="Roberts A."/>
            <person name="Saif S."/>
            <person name="Shea T."/>
            <person name="Sisk P."/>
            <person name="Stolte C."/>
            <person name="Sykes S."/>
            <person name="Wortman J."/>
            <person name="Nusbaum C."/>
            <person name="Birren B."/>
        </authorList>
    </citation>
    <scope>NUCLEOTIDE SEQUENCE [LARGE SCALE GENOMIC DNA]</scope>
    <source>
        <strain evidence="9 10">ATCC 38327</strain>
    </source>
</reference>
<dbReference type="GO" id="GO:0016020">
    <property type="term" value="C:membrane"/>
    <property type="evidence" value="ECO:0007669"/>
    <property type="project" value="UniProtKB-SubCell"/>
</dbReference>
<feature type="transmembrane region" description="Helical" evidence="7">
    <location>
        <begin position="303"/>
        <end position="324"/>
    </location>
</feature>
<evidence type="ECO:0000256" key="3">
    <source>
        <dbReference type="ARBA" id="ARBA00022692"/>
    </source>
</evidence>
<dbReference type="EMBL" id="GG745330">
    <property type="protein sequence ID" value="KNE56526.1"/>
    <property type="molecule type" value="Genomic_DNA"/>
</dbReference>
<keyword evidence="3 7" id="KW-0812">Transmembrane</keyword>
<feature type="transmembrane region" description="Helical" evidence="7">
    <location>
        <begin position="626"/>
        <end position="650"/>
    </location>
</feature>
<evidence type="ECO:0000256" key="8">
    <source>
        <dbReference type="SAM" id="MobiDB-lite"/>
    </source>
</evidence>
<dbReference type="InterPro" id="IPR036259">
    <property type="entry name" value="MFS_trans_sf"/>
</dbReference>
<feature type="transmembrane region" description="Helical" evidence="7">
    <location>
        <begin position="403"/>
        <end position="425"/>
    </location>
</feature>
<feature type="chain" id="PRO_5007355322" description="Transmembrane 9 superfamily member" evidence="7">
    <location>
        <begin position="28"/>
        <end position="701"/>
    </location>
</feature>
<dbReference type="OrthoDB" id="1666796at2759"/>
<feature type="transmembrane region" description="Helical" evidence="7">
    <location>
        <begin position="662"/>
        <end position="687"/>
    </location>
</feature>
<feature type="signal peptide" evidence="7">
    <location>
        <begin position="1"/>
        <end position="27"/>
    </location>
</feature>
<protein>
    <recommendedName>
        <fullName evidence="7">Transmembrane 9 superfamily member</fullName>
    </recommendedName>
</protein>
<evidence type="ECO:0000256" key="6">
    <source>
        <dbReference type="ARBA" id="ARBA00023136"/>
    </source>
</evidence>
<comment type="subcellular location">
    <subcellularLocation>
        <location evidence="1">Membrane</location>
        <topology evidence="1">Multi-pass membrane protein</topology>
    </subcellularLocation>
</comment>
<feature type="transmembrane region" description="Helical" evidence="7">
    <location>
        <begin position="366"/>
        <end position="391"/>
    </location>
</feature>
<gene>
    <name evidence="9" type="ORF">AMAG_02327</name>
</gene>
<keyword evidence="4 7" id="KW-0732">Signal</keyword>
<feature type="transmembrane region" description="Helical" evidence="7">
    <location>
        <begin position="437"/>
        <end position="462"/>
    </location>
</feature>
<evidence type="ECO:0000256" key="4">
    <source>
        <dbReference type="ARBA" id="ARBA00022729"/>
    </source>
</evidence>
<dbReference type="Proteomes" id="UP000054350">
    <property type="component" value="Unassembled WGS sequence"/>
</dbReference>
<organism evidence="9 10">
    <name type="scientific">Allomyces macrogynus (strain ATCC 38327)</name>
    <name type="common">Allomyces javanicus var. macrogynus</name>
    <dbReference type="NCBI Taxonomy" id="578462"/>
    <lineage>
        <taxon>Eukaryota</taxon>
        <taxon>Fungi</taxon>
        <taxon>Fungi incertae sedis</taxon>
        <taxon>Blastocladiomycota</taxon>
        <taxon>Blastocladiomycetes</taxon>
        <taxon>Blastocladiales</taxon>
        <taxon>Blastocladiaceae</taxon>
        <taxon>Allomyces</taxon>
    </lineage>
</organism>
<feature type="transmembrane region" description="Helical" evidence="7">
    <location>
        <begin position="468"/>
        <end position="490"/>
    </location>
</feature>
<dbReference type="eggNOG" id="KOG1277">
    <property type="taxonomic scope" value="Eukaryota"/>
</dbReference>
<dbReference type="STRING" id="578462.A0A0L0S2A9"/>
<accession>A0A0L0S2A9</accession>
<sequence>MPSLQRFVTATAATAVALLGALGAVRADEHNHVYAAGDELIAWANTVGPYQNTQEVYDYFSLPFCHGHQVSKHKHETLGEALLGMDLQNLGLGLRFNVSVPDAAPMCTATLTAPQVAQFRSAILNGYRYQLFLDDLPVWGWVGQTDAIPDLMVGLGPDSTRPSLDAQPDEELVDDAVDMPAAPTTDKDVKSAAAENDSHAATDARYPASAPTRAKLRQAGDPATARAFLYTHMAFSISYNHDRIIHINLTNANPVLLDTNLGATGYQSIDFTYAVHFELTTIPFRNRFDKYLDSSFFEHRVHWLSILNAFTLVVLLVGLVVVILTRALRRDFARYDNQDIYDLDRDFDDYGWKQVHADVFRAPTRLAMFSALLGSGTQLGLLALLSLLYSMADSAYKESADQVTAAIFIYALTSGVGGFVSTGYFTKYGGRQWVHQALLSASFLPVTSCTGFMIINFVAISFHSSRAIAFTSILSLAAIFVFLVVPLTLLGSILGRHYLGGGGSATVGLGNGFGGLSVTSPIVTSSLMSLPGVGPAGFPCRVNPIPRPIPERSWHTHPVILSLAGGILPFASIFIELYFVVTSFFGYKIYYVYGFGLLALVLLAITTACCSIVVVYFLLNAEDHRWHWISFTASGSTALYIFFYTTYYYYSHTRMHGVLQFTFYFGYTTIACFAAFILLGTIGHFAASKFVHRIYANVKID</sequence>
<feature type="compositionally biased region" description="Basic and acidic residues" evidence="8">
    <location>
        <begin position="185"/>
        <end position="202"/>
    </location>
</feature>
<reference evidence="10" key="2">
    <citation type="submission" date="2009-11" db="EMBL/GenBank/DDBJ databases">
        <title>The Genome Sequence of Allomyces macrogynus strain ATCC 38327.</title>
        <authorList>
            <consortium name="The Broad Institute Genome Sequencing Platform"/>
            <person name="Russ C."/>
            <person name="Cuomo C."/>
            <person name="Shea T."/>
            <person name="Young S.K."/>
            <person name="Zeng Q."/>
            <person name="Koehrsen M."/>
            <person name="Haas B."/>
            <person name="Borodovsky M."/>
            <person name="Guigo R."/>
            <person name="Alvarado L."/>
            <person name="Berlin A."/>
            <person name="Borenstein D."/>
            <person name="Chen Z."/>
            <person name="Engels R."/>
            <person name="Freedman E."/>
            <person name="Gellesch M."/>
            <person name="Goldberg J."/>
            <person name="Griggs A."/>
            <person name="Gujja S."/>
            <person name="Heiman D."/>
            <person name="Hepburn T."/>
            <person name="Howarth C."/>
            <person name="Jen D."/>
            <person name="Larson L."/>
            <person name="Lewis B."/>
            <person name="Mehta T."/>
            <person name="Park D."/>
            <person name="Pearson M."/>
            <person name="Roberts A."/>
            <person name="Saif S."/>
            <person name="Shenoy N."/>
            <person name="Sisk P."/>
            <person name="Stolte C."/>
            <person name="Sykes S."/>
            <person name="Walk T."/>
            <person name="White J."/>
            <person name="Yandava C."/>
            <person name="Burger G."/>
            <person name="Gray M.W."/>
            <person name="Holland P.W.H."/>
            <person name="King N."/>
            <person name="Lang F.B.F."/>
            <person name="Roger A.J."/>
            <person name="Ruiz-Trillo I."/>
            <person name="Lander E."/>
            <person name="Nusbaum C."/>
        </authorList>
    </citation>
    <scope>NUCLEOTIDE SEQUENCE [LARGE SCALE GENOMIC DNA]</scope>
    <source>
        <strain evidence="10">ATCC 38327</strain>
    </source>
</reference>
<dbReference type="GO" id="GO:0072657">
    <property type="term" value="P:protein localization to membrane"/>
    <property type="evidence" value="ECO:0007669"/>
    <property type="project" value="TreeGrafter"/>
</dbReference>
<keyword evidence="6 7" id="KW-0472">Membrane</keyword>
<dbReference type="PANTHER" id="PTHR10766:SF41">
    <property type="entry name" value="TRANSMEMBRANE 9 SUPERFAMILY MEMBER 3"/>
    <property type="match status" value="1"/>
</dbReference>
<feature type="region of interest" description="Disordered" evidence="8">
    <location>
        <begin position="176"/>
        <end position="213"/>
    </location>
</feature>
<dbReference type="Pfam" id="PF02990">
    <property type="entry name" value="EMP70"/>
    <property type="match status" value="1"/>
</dbReference>
<feature type="transmembrane region" description="Helical" evidence="7">
    <location>
        <begin position="593"/>
        <end position="619"/>
    </location>
</feature>
<evidence type="ECO:0000256" key="5">
    <source>
        <dbReference type="ARBA" id="ARBA00022989"/>
    </source>
</evidence>
<evidence type="ECO:0000313" key="10">
    <source>
        <dbReference type="Proteomes" id="UP000054350"/>
    </source>
</evidence>
<comment type="similarity">
    <text evidence="2 7">Belongs to the nonaspanin (TM9SF) (TC 9.A.2) family.</text>
</comment>
<dbReference type="PANTHER" id="PTHR10766">
    <property type="entry name" value="TRANSMEMBRANE 9 SUPERFAMILY PROTEIN"/>
    <property type="match status" value="1"/>
</dbReference>